<feature type="domain" description="DUF5689" evidence="1">
    <location>
        <begin position="31"/>
        <end position="259"/>
    </location>
</feature>
<dbReference type="InterPro" id="IPR043744">
    <property type="entry name" value="DUF5689"/>
</dbReference>
<dbReference type="AlphaFoldDB" id="A0A173MLT1"/>
<gene>
    <name evidence="2" type="ORF">SAMN05421788_11419</name>
</gene>
<dbReference type="KEGG" id="fln:FLA_4477"/>
<dbReference type="Pfam" id="PF18942">
    <property type="entry name" value="DUF5689"/>
    <property type="match status" value="1"/>
</dbReference>
<dbReference type="STRING" id="477680.SAMN05421788_11419"/>
<sequence length="487" mass="52197">MKYQLWVACVCMLACNKPFDKPETYENPDITANISIKQLKTLHTVKGKFESITEDYIITGVVTADDRSGNFYKSIVIEDATGGISLVLSRAALYNDYPLGRRLFIKAKGLVLGDYRGLMQLGAGIDVSDPSDLAVAGIAAPLLSKYIIKGNLHNTVTPVIVTADKLTTALQDEYQNRLIQLQDVQFAAADSMATYANSVTRQAGSFTLQNCEESVITLRNSAYANFASAALPRGRGSVTGVYTVFNSAKQLMIRDTADVQCRGERCNKVQPVEEDVPYEQGIQLKGSGSVLFDCNRLDSIWPAGISLHTDVTAIDSGVVASFAATKASWAATTGGFKNYASATGLSVNSTQAQQQASVNRALGIRQVSATDKGVAFVLAVNNTLQCKNITLSFLLQSLDAASGRATTWVVDYAQGSYPTTYTPVITTPELLVTGKNSFTSTAVKVVLPEAVANSNKKLTIRIVALTATTGSGSRASTAIDDIKLEWN</sequence>
<dbReference type="OrthoDB" id="1492759at2"/>
<protein>
    <recommendedName>
        <fullName evidence="1">DUF5689 domain-containing protein</fullName>
    </recommendedName>
</protein>
<reference evidence="3" key="1">
    <citation type="submission" date="2017-01" db="EMBL/GenBank/DDBJ databases">
        <authorList>
            <person name="Varghese N."/>
            <person name="Submissions S."/>
        </authorList>
    </citation>
    <scope>NUCLEOTIDE SEQUENCE [LARGE SCALE GENOMIC DNA]</scope>
    <source>
        <strain evidence="3">DSM 21054</strain>
    </source>
</reference>
<accession>A0A173MLT1</accession>
<keyword evidence="3" id="KW-1185">Reference proteome</keyword>
<organism evidence="2 3">
    <name type="scientific">Filimonas lacunae</name>
    <dbReference type="NCBI Taxonomy" id="477680"/>
    <lineage>
        <taxon>Bacteria</taxon>
        <taxon>Pseudomonadati</taxon>
        <taxon>Bacteroidota</taxon>
        <taxon>Chitinophagia</taxon>
        <taxon>Chitinophagales</taxon>
        <taxon>Chitinophagaceae</taxon>
        <taxon>Filimonas</taxon>
    </lineage>
</organism>
<name>A0A173MLT1_9BACT</name>
<evidence type="ECO:0000259" key="1">
    <source>
        <dbReference type="Pfam" id="PF18942"/>
    </source>
</evidence>
<proteinExistence type="predicted"/>
<dbReference type="EMBL" id="FTOR01000014">
    <property type="protein sequence ID" value="SIT33925.1"/>
    <property type="molecule type" value="Genomic_DNA"/>
</dbReference>
<dbReference type="RefSeq" id="WP_076382473.1">
    <property type="nucleotide sequence ID" value="NZ_AP017422.1"/>
</dbReference>
<dbReference type="Proteomes" id="UP000186917">
    <property type="component" value="Unassembled WGS sequence"/>
</dbReference>
<evidence type="ECO:0000313" key="2">
    <source>
        <dbReference type="EMBL" id="SIT33925.1"/>
    </source>
</evidence>
<evidence type="ECO:0000313" key="3">
    <source>
        <dbReference type="Proteomes" id="UP000186917"/>
    </source>
</evidence>